<dbReference type="InterPro" id="IPR050339">
    <property type="entry name" value="CC_SR_Kinase"/>
</dbReference>
<dbReference type="InterPro" id="IPR017441">
    <property type="entry name" value="Protein_kinase_ATP_BS"/>
</dbReference>
<reference evidence="8 9" key="2">
    <citation type="journal article" date="2010" name="Nucleic Acids Res.">
        <title>BeetleBase in 2010: revisions to provide comprehensive genomic information for Tribolium castaneum.</title>
        <authorList>
            <person name="Kim H.S."/>
            <person name="Murphy T."/>
            <person name="Xia J."/>
            <person name="Caragea D."/>
            <person name="Park Y."/>
            <person name="Beeman R.W."/>
            <person name="Lorenzen M.D."/>
            <person name="Butcher S."/>
            <person name="Manak J.R."/>
            <person name="Brown S.J."/>
        </authorList>
    </citation>
    <scope>GENOME REANNOTATION</scope>
    <source>
        <strain evidence="8 9">Georgia GA2</strain>
    </source>
</reference>
<keyword evidence="1" id="KW-0808">Transferase</keyword>
<dbReference type="GO" id="GO:0005737">
    <property type="term" value="C:cytoplasm"/>
    <property type="evidence" value="ECO:0000318"/>
    <property type="project" value="GO_Central"/>
</dbReference>
<evidence type="ECO:0000256" key="4">
    <source>
        <dbReference type="ARBA" id="ARBA00022840"/>
    </source>
</evidence>
<dbReference type="SMART" id="SM00220">
    <property type="entry name" value="S_TKc"/>
    <property type="match status" value="1"/>
</dbReference>
<dbReference type="Gene3D" id="1.10.510.10">
    <property type="entry name" value="Transferase(Phosphotransferase) domain 1"/>
    <property type="match status" value="1"/>
</dbReference>
<dbReference type="PANTHER" id="PTHR11042:SF136">
    <property type="entry name" value="EIF-2-ALPHA KINASE GCN2"/>
    <property type="match status" value="1"/>
</dbReference>
<evidence type="ECO:0000256" key="5">
    <source>
        <dbReference type="ARBA" id="ARBA00037982"/>
    </source>
</evidence>
<dbReference type="SUPFAM" id="SSF55681">
    <property type="entry name" value="Class II aaRS and biotin synthetases"/>
    <property type="match status" value="1"/>
</dbReference>
<dbReference type="EMBL" id="KQ971343">
    <property type="protein sequence ID" value="EFA04131.2"/>
    <property type="molecule type" value="Genomic_DNA"/>
</dbReference>
<dbReference type="eggNOG" id="KOG1035">
    <property type="taxonomic scope" value="Eukaryota"/>
</dbReference>
<evidence type="ECO:0000256" key="3">
    <source>
        <dbReference type="ARBA" id="ARBA00022777"/>
    </source>
</evidence>
<evidence type="ECO:0000259" key="7">
    <source>
        <dbReference type="PROSITE" id="PS50011"/>
    </source>
</evidence>
<dbReference type="PROSITE" id="PS00108">
    <property type="entry name" value="PROTEIN_KINASE_ST"/>
    <property type="match status" value="1"/>
</dbReference>
<dbReference type="GO" id="GO:0003743">
    <property type="term" value="F:translation initiation factor activity"/>
    <property type="evidence" value="ECO:0007669"/>
    <property type="project" value="UniProtKB-KW"/>
</dbReference>
<feature type="domain" description="Protein kinase" evidence="7">
    <location>
        <begin position="25"/>
        <end position="353"/>
    </location>
</feature>
<keyword evidence="8" id="KW-0396">Initiation factor</keyword>
<gene>
    <name evidence="8" type="primary">AUGUSTUS-3.0.2_14374</name>
    <name evidence="8" type="ORF">TcasGA2_TC014374</name>
</gene>
<dbReference type="Gene3D" id="3.30.200.20">
    <property type="entry name" value="Phosphorylase Kinase, domain 1"/>
    <property type="match status" value="1"/>
</dbReference>
<name>D6WLL8_TRICA</name>
<keyword evidence="2 6" id="KW-0547">Nucleotide-binding</keyword>
<sequence length="815" mass="93193">MLLRAISKFSTEEQTNYVTRLEQDFEVGDSLGEGGFGQIIKARRKCDDNEFAIKIIKFKSNLKDIETTRREANVLSELNHNNIVRYYNSWTVTANMPLDEYKKLCSDSEESLSTEVYSLSTKGYISEDNGVEEEENSESDEDSFVVFQPEPEYKKVKYLFIQMELCENNTLRHAIDNDLYKDEIKLSKYFREICEGLSYIHKRNIVHRDLKPENIFLTSEDVIKIGDFGLSKKILPDNNLESVQGNELPCGSLTDVCGTPIYIAPELRYRTSCSIKSDIYSLGVIYFEMCSKSMTKMEKSLVFPITRKYLQGLNFLTSNSKKKFLIRILLHLNDTERPTCDEILKILNSEKSIEEMKEMIQQNRKRPYQHYKNFEKTLKSVCAKKDEIVLFISQAIQIFELHGGQNITLPQFIPPLYNASDNLINLLNTRGNSVSLASTSTIAFSHYVASNNIKKMRRFSVGKVFEEGVFSPNEKQECVFQVISPVKNDHVVEAEMLYIANEIFGKNLQRSGSLYYIINHRLIFSTILKHCKMTNRKAADFINHMKNAMYTGGGLMINADFELEPEVRKFCEKLSGFFSIKEAEDCLLMTDNNGKEAFEKIYTNVLSTAFKLLRIVIENARKFGITSNIVVCPLLINERHSTGMMFKIMYISRIIGSHPPNVRTEEPSIVAMGGGFGSLIQRCNKMKKKKKNFVCALSAVEISFNIETILKFLKYNCTTRVIDVLIVAQEKSNAVSLFKLLLSKGIKSEIVNELVFYDTSNERPLFVVELFGENDGVILVYSVAEDTSIPWSLTEVFRGNLTTRKLLKICDSSGN</sequence>
<dbReference type="PROSITE" id="PS00107">
    <property type="entry name" value="PROTEIN_KINASE_ATP"/>
    <property type="match status" value="1"/>
</dbReference>
<proteinExistence type="inferred from homology"/>
<keyword evidence="9" id="KW-1185">Reference proteome</keyword>
<dbReference type="STRING" id="7070.D6WLL8"/>
<dbReference type="InterPro" id="IPR000719">
    <property type="entry name" value="Prot_kinase_dom"/>
</dbReference>
<dbReference type="KEGG" id="tca:103313061"/>
<dbReference type="AlphaFoldDB" id="D6WLL8"/>
<evidence type="ECO:0000256" key="2">
    <source>
        <dbReference type="ARBA" id="ARBA00022741"/>
    </source>
</evidence>
<feature type="binding site" evidence="6">
    <location>
        <position position="54"/>
    </location>
    <ligand>
        <name>ATP</name>
        <dbReference type="ChEBI" id="CHEBI:30616"/>
    </ligand>
</feature>
<dbReference type="SUPFAM" id="SSF56112">
    <property type="entry name" value="Protein kinase-like (PK-like)"/>
    <property type="match status" value="1"/>
</dbReference>
<dbReference type="Gene3D" id="3.30.930.10">
    <property type="entry name" value="Bira Bifunctional Protein, Domain 2"/>
    <property type="match status" value="1"/>
</dbReference>
<dbReference type="InterPro" id="IPR011009">
    <property type="entry name" value="Kinase-like_dom_sf"/>
</dbReference>
<keyword evidence="4 6" id="KW-0067">ATP-binding</keyword>
<keyword evidence="3 8" id="KW-0418">Kinase</keyword>
<protein>
    <submittedName>
        <fullName evidence="8">Eukaryotic translation initiation factor 2-alpha kinase 4-like Protein</fullName>
    </submittedName>
</protein>
<dbReference type="GO" id="GO:0005829">
    <property type="term" value="C:cytosol"/>
    <property type="evidence" value="ECO:0000318"/>
    <property type="project" value="GO_Central"/>
</dbReference>
<organism evidence="8 9">
    <name type="scientific">Tribolium castaneum</name>
    <name type="common">Red flour beetle</name>
    <dbReference type="NCBI Taxonomy" id="7070"/>
    <lineage>
        <taxon>Eukaryota</taxon>
        <taxon>Metazoa</taxon>
        <taxon>Ecdysozoa</taxon>
        <taxon>Arthropoda</taxon>
        <taxon>Hexapoda</taxon>
        <taxon>Insecta</taxon>
        <taxon>Pterygota</taxon>
        <taxon>Neoptera</taxon>
        <taxon>Endopterygota</taxon>
        <taxon>Coleoptera</taxon>
        <taxon>Polyphaga</taxon>
        <taxon>Cucujiformia</taxon>
        <taxon>Tenebrionidae</taxon>
        <taxon>Tenebrionidae incertae sedis</taxon>
        <taxon>Tribolium</taxon>
    </lineage>
</organism>
<dbReference type="FunFam" id="1.10.510.10:FF:002922">
    <property type="entry name" value="Eukaryotic translation initiation factor 2-alpha kinase 4-like Protein"/>
    <property type="match status" value="1"/>
</dbReference>
<dbReference type="GO" id="GO:0032057">
    <property type="term" value="P:negative regulation of translational initiation in response to stress"/>
    <property type="evidence" value="ECO:0000318"/>
    <property type="project" value="GO_Central"/>
</dbReference>
<dbReference type="GO" id="GO:0005524">
    <property type="term" value="F:ATP binding"/>
    <property type="evidence" value="ECO:0007669"/>
    <property type="project" value="UniProtKB-UniRule"/>
</dbReference>
<dbReference type="OrthoDB" id="6738467at2759"/>
<dbReference type="InterPro" id="IPR008271">
    <property type="entry name" value="Ser/Thr_kinase_AS"/>
</dbReference>
<dbReference type="PROSITE" id="PS50011">
    <property type="entry name" value="PROTEIN_KINASE_DOM"/>
    <property type="match status" value="1"/>
</dbReference>
<dbReference type="GO" id="GO:0034198">
    <property type="term" value="P:cellular response to amino acid starvation"/>
    <property type="evidence" value="ECO:0000318"/>
    <property type="project" value="GO_Central"/>
</dbReference>
<evidence type="ECO:0000313" key="9">
    <source>
        <dbReference type="Proteomes" id="UP000007266"/>
    </source>
</evidence>
<dbReference type="InParanoid" id="D6WLL8"/>
<keyword evidence="8" id="KW-0648">Protein biosynthesis</keyword>
<dbReference type="HOGENOM" id="CLU_532468_0_0_1"/>
<dbReference type="Pfam" id="PF00069">
    <property type="entry name" value="Pkinase"/>
    <property type="match status" value="2"/>
</dbReference>
<evidence type="ECO:0000313" key="8">
    <source>
        <dbReference type="EMBL" id="EFA04131.2"/>
    </source>
</evidence>
<evidence type="ECO:0000256" key="6">
    <source>
        <dbReference type="PROSITE-ProRule" id="PRU10141"/>
    </source>
</evidence>
<accession>D6WLL8</accession>
<reference evidence="8 9" key="1">
    <citation type="journal article" date="2008" name="Nature">
        <title>The genome of the model beetle and pest Tribolium castaneum.</title>
        <authorList>
            <consortium name="Tribolium Genome Sequencing Consortium"/>
            <person name="Richards S."/>
            <person name="Gibbs R.A."/>
            <person name="Weinstock G.M."/>
            <person name="Brown S.J."/>
            <person name="Denell R."/>
            <person name="Beeman R.W."/>
            <person name="Gibbs R."/>
            <person name="Beeman R.W."/>
            <person name="Brown S.J."/>
            <person name="Bucher G."/>
            <person name="Friedrich M."/>
            <person name="Grimmelikhuijzen C.J."/>
            <person name="Klingler M."/>
            <person name="Lorenzen M."/>
            <person name="Richards S."/>
            <person name="Roth S."/>
            <person name="Schroder R."/>
            <person name="Tautz D."/>
            <person name="Zdobnov E.M."/>
            <person name="Muzny D."/>
            <person name="Gibbs R.A."/>
            <person name="Weinstock G.M."/>
            <person name="Attaway T."/>
            <person name="Bell S."/>
            <person name="Buhay C.J."/>
            <person name="Chandrabose M.N."/>
            <person name="Chavez D."/>
            <person name="Clerk-Blankenburg K.P."/>
            <person name="Cree A."/>
            <person name="Dao M."/>
            <person name="Davis C."/>
            <person name="Chacko J."/>
            <person name="Dinh H."/>
            <person name="Dugan-Rocha S."/>
            <person name="Fowler G."/>
            <person name="Garner T.T."/>
            <person name="Garnes J."/>
            <person name="Gnirke A."/>
            <person name="Hawes A."/>
            <person name="Hernandez J."/>
            <person name="Hines S."/>
            <person name="Holder M."/>
            <person name="Hume J."/>
            <person name="Jhangiani S.N."/>
            <person name="Joshi V."/>
            <person name="Khan Z.M."/>
            <person name="Jackson L."/>
            <person name="Kovar C."/>
            <person name="Kowis A."/>
            <person name="Lee S."/>
            <person name="Lewis L.R."/>
            <person name="Margolis J."/>
            <person name="Morgan M."/>
            <person name="Nazareth L.V."/>
            <person name="Nguyen N."/>
            <person name="Okwuonu G."/>
            <person name="Parker D."/>
            <person name="Richards S."/>
            <person name="Ruiz S.J."/>
            <person name="Santibanez J."/>
            <person name="Savard J."/>
            <person name="Scherer S.E."/>
            <person name="Schneider B."/>
            <person name="Sodergren E."/>
            <person name="Tautz D."/>
            <person name="Vattahil S."/>
            <person name="Villasana D."/>
            <person name="White C.S."/>
            <person name="Wright R."/>
            <person name="Park Y."/>
            <person name="Beeman R.W."/>
            <person name="Lord J."/>
            <person name="Oppert B."/>
            <person name="Lorenzen M."/>
            <person name="Brown S."/>
            <person name="Wang L."/>
            <person name="Savard J."/>
            <person name="Tautz D."/>
            <person name="Richards S."/>
            <person name="Weinstock G."/>
            <person name="Gibbs R.A."/>
            <person name="Liu Y."/>
            <person name="Worley K."/>
            <person name="Weinstock G."/>
            <person name="Elsik C.G."/>
            <person name="Reese J.T."/>
            <person name="Elhaik E."/>
            <person name="Landan G."/>
            <person name="Graur D."/>
            <person name="Arensburger P."/>
            <person name="Atkinson P."/>
            <person name="Beeman R.W."/>
            <person name="Beidler J."/>
            <person name="Brown S.J."/>
            <person name="Demuth J.P."/>
            <person name="Drury D.W."/>
            <person name="Du Y.Z."/>
            <person name="Fujiwara H."/>
            <person name="Lorenzen M."/>
            <person name="Maselli V."/>
            <person name="Osanai M."/>
            <person name="Park Y."/>
            <person name="Robertson H.M."/>
            <person name="Tu Z."/>
            <person name="Wang J.J."/>
            <person name="Wang S."/>
            <person name="Richards S."/>
            <person name="Song H."/>
            <person name="Zhang L."/>
            <person name="Sodergren E."/>
            <person name="Werner D."/>
            <person name="Stanke M."/>
            <person name="Morgenstern B."/>
            <person name="Solovyev V."/>
            <person name="Kosarev P."/>
            <person name="Brown G."/>
            <person name="Chen H.C."/>
            <person name="Ermolaeva O."/>
            <person name="Hlavina W."/>
            <person name="Kapustin Y."/>
            <person name="Kiryutin B."/>
            <person name="Kitts P."/>
            <person name="Maglott D."/>
            <person name="Pruitt K."/>
            <person name="Sapojnikov V."/>
            <person name="Souvorov A."/>
            <person name="Mackey A.J."/>
            <person name="Waterhouse R.M."/>
            <person name="Wyder S."/>
            <person name="Zdobnov E.M."/>
            <person name="Zdobnov E.M."/>
            <person name="Wyder S."/>
            <person name="Kriventseva E.V."/>
            <person name="Kadowaki T."/>
            <person name="Bork P."/>
            <person name="Aranda M."/>
            <person name="Bao R."/>
            <person name="Beermann A."/>
            <person name="Berns N."/>
            <person name="Bolognesi R."/>
            <person name="Bonneton F."/>
            <person name="Bopp D."/>
            <person name="Brown S.J."/>
            <person name="Bucher G."/>
            <person name="Butts T."/>
            <person name="Chaumot A."/>
            <person name="Denell R.E."/>
            <person name="Ferrier D.E."/>
            <person name="Friedrich M."/>
            <person name="Gordon C.M."/>
            <person name="Jindra M."/>
            <person name="Klingler M."/>
            <person name="Lan Q."/>
            <person name="Lattorff H.M."/>
            <person name="Laudet V."/>
            <person name="von Levetsow C."/>
            <person name="Liu Z."/>
            <person name="Lutz R."/>
            <person name="Lynch J.A."/>
            <person name="da Fonseca R.N."/>
            <person name="Posnien N."/>
            <person name="Reuter R."/>
            <person name="Roth S."/>
            <person name="Savard J."/>
            <person name="Schinko J.B."/>
            <person name="Schmitt C."/>
            <person name="Schoppmeier M."/>
            <person name="Schroder R."/>
            <person name="Shippy T.D."/>
            <person name="Simonnet F."/>
            <person name="Marques-Souza H."/>
            <person name="Tautz D."/>
            <person name="Tomoyasu Y."/>
            <person name="Trauner J."/>
            <person name="Van der Zee M."/>
            <person name="Vervoort M."/>
            <person name="Wittkopp N."/>
            <person name="Wimmer E.A."/>
            <person name="Yang X."/>
            <person name="Jones A.K."/>
            <person name="Sattelle D.B."/>
            <person name="Ebert P.R."/>
            <person name="Nelson D."/>
            <person name="Scott J.G."/>
            <person name="Beeman R.W."/>
            <person name="Muthukrishnan S."/>
            <person name="Kramer K.J."/>
            <person name="Arakane Y."/>
            <person name="Beeman R.W."/>
            <person name="Zhu Q."/>
            <person name="Hogenkamp D."/>
            <person name="Dixit R."/>
            <person name="Oppert B."/>
            <person name="Jiang H."/>
            <person name="Zou Z."/>
            <person name="Marshall J."/>
            <person name="Elpidina E."/>
            <person name="Vinokurov K."/>
            <person name="Oppert C."/>
            <person name="Zou Z."/>
            <person name="Evans J."/>
            <person name="Lu Z."/>
            <person name="Zhao P."/>
            <person name="Sumathipala N."/>
            <person name="Altincicek B."/>
            <person name="Vilcinskas A."/>
            <person name="Williams M."/>
            <person name="Hultmark D."/>
            <person name="Hetru C."/>
            <person name="Jiang H."/>
            <person name="Grimmelikhuijzen C.J."/>
            <person name="Hauser F."/>
            <person name="Cazzamali G."/>
            <person name="Williamson M."/>
            <person name="Park Y."/>
            <person name="Li B."/>
            <person name="Tanaka Y."/>
            <person name="Predel R."/>
            <person name="Neupert S."/>
            <person name="Schachtner J."/>
            <person name="Verleyen P."/>
            <person name="Raible F."/>
            <person name="Bork P."/>
            <person name="Friedrich M."/>
            <person name="Walden K.K."/>
            <person name="Robertson H.M."/>
            <person name="Angeli S."/>
            <person name="Foret S."/>
            <person name="Bucher G."/>
            <person name="Schuetz S."/>
            <person name="Maleszka R."/>
            <person name="Wimmer E.A."/>
            <person name="Beeman R.W."/>
            <person name="Lorenzen M."/>
            <person name="Tomoyasu Y."/>
            <person name="Miller S.C."/>
            <person name="Grossmann D."/>
            <person name="Bucher G."/>
        </authorList>
    </citation>
    <scope>NUCLEOTIDE SEQUENCE [LARGE SCALE GENOMIC DNA]</scope>
    <source>
        <strain evidence="8 9">Georgia GA2</strain>
    </source>
</reference>
<dbReference type="GO" id="GO:0005634">
    <property type="term" value="C:nucleus"/>
    <property type="evidence" value="ECO:0000318"/>
    <property type="project" value="GO_Central"/>
</dbReference>
<comment type="similarity">
    <text evidence="5">Belongs to the protein kinase superfamily. Ser/Thr protein kinase family. GCN2 subfamily.</text>
</comment>
<dbReference type="PANTHER" id="PTHR11042">
    <property type="entry name" value="EUKARYOTIC TRANSLATION INITIATION FACTOR 2-ALPHA KINASE EIF2-ALPHA KINASE -RELATED"/>
    <property type="match status" value="1"/>
</dbReference>
<dbReference type="GO" id="GO:0004694">
    <property type="term" value="F:eukaryotic translation initiation factor 2alpha kinase activity"/>
    <property type="evidence" value="ECO:0000318"/>
    <property type="project" value="GO_Central"/>
</dbReference>
<dbReference type="InterPro" id="IPR045864">
    <property type="entry name" value="aa-tRNA-synth_II/BPL/LPL"/>
</dbReference>
<evidence type="ECO:0000256" key="1">
    <source>
        <dbReference type="ARBA" id="ARBA00022679"/>
    </source>
</evidence>
<dbReference type="Proteomes" id="UP000007266">
    <property type="component" value="Linkage group 5"/>
</dbReference>